<reference evidence="1" key="1">
    <citation type="submission" date="2021-04" db="EMBL/GenBank/DDBJ databases">
        <title>Phylogenetic analysis of Acidobacteriaceae.</title>
        <authorList>
            <person name="Qiu L."/>
            <person name="Zhang Q."/>
        </authorList>
    </citation>
    <scope>NUCLEOTIDE SEQUENCE</scope>
    <source>
        <strain evidence="1">DSM 25168</strain>
    </source>
</reference>
<dbReference type="Proteomes" id="UP001059380">
    <property type="component" value="Chromosome"/>
</dbReference>
<dbReference type="InterPro" id="IPR035093">
    <property type="entry name" value="RelE/ParE_toxin_dom_sf"/>
</dbReference>
<gene>
    <name evidence="1" type="ORF">MOP44_12520</name>
</gene>
<dbReference type="RefSeq" id="WP_260796379.1">
    <property type="nucleotide sequence ID" value="NZ_CP093313.1"/>
</dbReference>
<dbReference type="PANTHER" id="PTHR40266:SF2">
    <property type="entry name" value="TOXIN HIGB-1"/>
    <property type="match status" value="1"/>
</dbReference>
<dbReference type="AlphaFoldDB" id="A0A9J7BZ07"/>
<proteinExistence type="predicted"/>
<dbReference type="KEGG" id="orp:MOP44_12520"/>
<accession>A0A9J7BZ07</accession>
<dbReference type="PANTHER" id="PTHR40266">
    <property type="entry name" value="TOXIN HIGB-1"/>
    <property type="match status" value="1"/>
</dbReference>
<name>A0A9J7BZ07_9BACT</name>
<sequence>MIQTFADTETEALFRTGKSRQWKNIARTAVRRLQALDFASAMEDLKNPPGNRLERLKGDRKGQWSIRINEQFRICFRWDGKDAWDVEIVDYH</sequence>
<protein>
    <submittedName>
        <fullName evidence="1">Type II toxin-antitoxin system RelE/ParE family toxin</fullName>
    </submittedName>
</protein>
<dbReference type="Gene3D" id="3.30.2310.20">
    <property type="entry name" value="RelE-like"/>
    <property type="match status" value="1"/>
</dbReference>
<dbReference type="Pfam" id="PF05015">
    <property type="entry name" value="HigB-like_toxin"/>
    <property type="match status" value="1"/>
</dbReference>
<organism evidence="1 2">
    <name type="scientific">Occallatibacter riparius</name>
    <dbReference type="NCBI Taxonomy" id="1002689"/>
    <lineage>
        <taxon>Bacteria</taxon>
        <taxon>Pseudomonadati</taxon>
        <taxon>Acidobacteriota</taxon>
        <taxon>Terriglobia</taxon>
        <taxon>Terriglobales</taxon>
        <taxon>Acidobacteriaceae</taxon>
        <taxon>Occallatibacter</taxon>
    </lineage>
</organism>
<keyword evidence="2" id="KW-1185">Reference proteome</keyword>
<dbReference type="SUPFAM" id="SSF143011">
    <property type="entry name" value="RelE-like"/>
    <property type="match status" value="1"/>
</dbReference>
<evidence type="ECO:0000313" key="2">
    <source>
        <dbReference type="Proteomes" id="UP001059380"/>
    </source>
</evidence>
<evidence type="ECO:0000313" key="1">
    <source>
        <dbReference type="EMBL" id="UWZ86742.1"/>
    </source>
</evidence>
<dbReference type="InterPro" id="IPR007711">
    <property type="entry name" value="HigB-1"/>
</dbReference>
<dbReference type="EMBL" id="CP093313">
    <property type="protein sequence ID" value="UWZ86742.1"/>
    <property type="molecule type" value="Genomic_DNA"/>
</dbReference>